<dbReference type="KEGG" id="srt:Srot_2460"/>
<evidence type="ECO:0008006" key="3">
    <source>
        <dbReference type="Google" id="ProtNLM"/>
    </source>
</evidence>
<dbReference type="AlphaFoldDB" id="D6ZBE9"/>
<dbReference type="RefSeq" id="WP_013139351.1">
    <property type="nucleotide sequence ID" value="NC_014168.1"/>
</dbReference>
<dbReference type="HOGENOM" id="CLU_104213_2_1_11"/>
<proteinExistence type="predicted"/>
<organism evidence="1 2">
    <name type="scientific">Segniliparus rotundus (strain ATCC BAA-972 / CDC 1076 / CIP 108378 / DSM 44985 / JCM 13578)</name>
    <dbReference type="NCBI Taxonomy" id="640132"/>
    <lineage>
        <taxon>Bacteria</taxon>
        <taxon>Bacillati</taxon>
        <taxon>Actinomycetota</taxon>
        <taxon>Actinomycetes</taxon>
        <taxon>Mycobacteriales</taxon>
        <taxon>Segniliparaceae</taxon>
        <taxon>Segniliparus</taxon>
    </lineage>
</organism>
<dbReference type="eggNOG" id="COG2856">
    <property type="taxonomic scope" value="Bacteria"/>
</dbReference>
<keyword evidence="2" id="KW-1185">Reference proteome</keyword>
<accession>D6ZBE9</accession>
<dbReference type="STRING" id="640132.Srot_2460"/>
<dbReference type="Proteomes" id="UP000002247">
    <property type="component" value="Chromosome"/>
</dbReference>
<gene>
    <name evidence="1" type="ordered locus">Srot_2460</name>
</gene>
<dbReference type="EMBL" id="CP001958">
    <property type="protein sequence ID" value="ADG98901.1"/>
    <property type="molecule type" value="Genomic_DNA"/>
</dbReference>
<evidence type="ECO:0000313" key="1">
    <source>
        <dbReference type="EMBL" id="ADG98901.1"/>
    </source>
</evidence>
<dbReference type="OrthoDB" id="4144896at2"/>
<name>D6ZBE9_SEGRD</name>
<reference evidence="1 2" key="1">
    <citation type="journal article" date="2010" name="Stand. Genomic Sci.">
        <title>Complete genome sequence of Segniliparus rotundus type strain (CDC 1076).</title>
        <authorList>
            <person name="Sikorski J."/>
            <person name="Lapidus A."/>
            <person name="Copeland A."/>
            <person name="Misra M."/>
            <person name="Glavina Del Rio T."/>
            <person name="Nolan M."/>
            <person name="Lucas S."/>
            <person name="Chen F."/>
            <person name="Tice H."/>
            <person name="Cheng J.F."/>
            <person name="Jando M."/>
            <person name="Schneider S."/>
            <person name="Bruce D."/>
            <person name="Goodwin L."/>
            <person name="Pitluck S."/>
            <person name="Liolios K."/>
            <person name="Mikhailova N."/>
            <person name="Pati A."/>
            <person name="Ivanova N."/>
            <person name="Mavromatis K."/>
            <person name="Chen A."/>
            <person name="Palaniappan K."/>
            <person name="Chertkov O."/>
            <person name="Land M."/>
            <person name="Hauser L."/>
            <person name="Chang Y.J."/>
            <person name="Jeffries C.D."/>
            <person name="Brettin T."/>
            <person name="Detter J.C."/>
            <person name="Han C."/>
            <person name="Rohde M."/>
            <person name="Goker M."/>
            <person name="Bristow J."/>
            <person name="Eisen J.A."/>
            <person name="Markowitz V."/>
            <person name="Hugenholtz P."/>
            <person name="Kyrpides N.C."/>
            <person name="Klenk H.P."/>
        </authorList>
    </citation>
    <scope>NUCLEOTIDE SEQUENCE [LARGE SCALE GENOMIC DNA]</scope>
    <source>
        <strain evidence="2">ATCC BAA-972 / CDC 1076 / CIP 108378 / DSM 44985 / JCM 13578</strain>
    </source>
</reference>
<evidence type="ECO:0000313" key="2">
    <source>
        <dbReference type="Proteomes" id="UP000002247"/>
    </source>
</evidence>
<sequence>MLWAKRRARAESGARSEKEVRALIERLDIPEPWDRARFVENVARVRGRAITLMPVPAAILADNPCGLWLVREHDDIVLFEEGTSEYHADQIIMHELGHMILGHDKGAGDEGLARMAQPLLPHLDPATVRAALGRTAYGEPREKEAELFASLMMARPKEVKSESAPDFSRVFLKEE</sequence>
<protein>
    <recommendedName>
        <fullName evidence="3">IrrE N-terminal-like domain-containing protein</fullName>
    </recommendedName>
</protein>